<evidence type="ECO:0000313" key="1">
    <source>
        <dbReference type="EMBL" id="JAC61828.1"/>
    </source>
</evidence>
<organism evidence="1">
    <name type="scientific">Tetraselmis sp. GSL018</name>
    <dbReference type="NCBI Taxonomy" id="582737"/>
    <lineage>
        <taxon>Eukaryota</taxon>
        <taxon>Viridiplantae</taxon>
        <taxon>Chlorophyta</taxon>
        <taxon>core chlorophytes</taxon>
        <taxon>Chlorodendrophyceae</taxon>
        <taxon>Chlorodendrales</taxon>
        <taxon>Chlorodendraceae</taxon>
        <taxon>Tetraselmis</taxon>
    </lineage>
</organism>
<feature type="non-terminal residue" evidence="1">
    <location>
        <position position="54"/>
    </location>
</feature>
<dbReference type="AlphaFoldDB" id="A0A061QQ43"/>
<gene>
    <name evidence="1" type="ORF">TSPGSL018_25063</name>
</gene>
<name>A0A061QQ43_9CHLO</name>
<protein>
    <submittedName>
        <fullName evidence="1">Uncharacterized protein</fullName>
    </submittedName>
</protein>
<reference evidence="1" key="1">
    <citation type="submission" date="2014-05" db="EMBL/GenBank/DDBJ databases">
        <title>The transcriptome of the halophilic microalga Tetraselmis sp. GSL018 isolated from the Great Salt Lake, Utah.</title>
        <authorList>
            <person name="Jinkerson R.E."/>
            <person name="D'Adamo S."/>
            <person name="Posewitz M.C."/>
        </authorList>
    </citation>
    <scope>NUCLEOTIDE SEQUENCE</scope>
    <source>
        <strain evidence="1">GSL018</strain>
    </source>
</reference>
<dbReference type="EMBL" id="GBEZ01025232">
    <property type="protein sequence ID" value="JAC61828.1"/>
    <property type="molecule type" value="Transcribed_RNA"/>
</dbReference>
<sequence>MAFRRRLSPDHEIFSIGNIERHAVAQPREPTRALERGLEDLLQECTIPASVSNR</sequence>
<proteinExistence type="predicted"/>
<accession>A0A061QQ43</accession>